<dbReference type="AlphaFoldDB" id="A0A1V3A248"/>
<comment type="subunit">
    <text evidence="10">Homodimer.</text>
</comment>
<evidence type="ECO:0000313" key="12">
    <source>
        <dbReference type="EMBL" id="OOC11414.1"/>
    </source>
</evidence>
<keyword evidence="13" id="KW-1185">Reference proteome</keyword>
<sequence length="342" mass="37097">MKLLVTGGAGYIGSHVVRHLREAGHAVTVYDNLSTGHAWAVGDAELVVADLADSESLWRVLARGFEGVLHFAAHIVVPESVAEPLKYYDNNTRNTLNLLRGCADTGVGYFVFSSTAAVYGIPDTSAVAEDAPLQPINPYGASKMMSERMLMDLGAASRLRYVSLRYFNVAGADPRGRLGQATPDATHLIKVACQAATAQRDGITVFGTDYDTRDGTCERDYIHVEDLAAAHVRALEFLQRGGDSQVLNCGYGHGYSVLEVLDAVKRASGVDFAVTFGGRREGDPPALLANAERIRGTLVWQPQYANLDLIVRHALAWEEKVAAFLATAHPGAHRRFERKHAH</sequence>
<evidence type="ECO:0000256" key="9">
    <source>
        <dbReference type="ARBA" id="ARBA00023277"/>
    </source>
</evidence>
<dbReference type="NCBIfam" id="TIGR01179">
    <property type="entry name" value="galE"/>
    <property type="match status" value="1"/>
</dbReference>
<evidence type="ECO:0000256" key="7">
    <source>
        <dbReference type="ARBA" id="ARBA00023027"/>
    </source>
</evidence>
<comment type="pathway">
    <text evidence="3 10">Carbohydrate metabolism; galactose metabolism.</text>
</comment>
<dbReference type="STRING" id="252474.B1A74_00105"/>
<evidence type="ECO:0000256" key="5">
    <source>
        <dbReference type="ARBA" id="ARBA00013189"/>
    </source>
</evidence>
<dbReference type="CDD" id="cd05247">
    <property type="entry name" value="UDP_G4E_1_SDR_e"/>
    <property type="match status" value="1"/>
</dbReference>
<reference evidence="12 13" key="1">
    <citation type="submission" date="2017-02" db="EMBL/GenBank/DDBJ databases">
        <title>Genomic diversity within the haloalkaliphilic genus Thioalkalivibrio.</title>
        <authorList>
            <person name="Ahn A.-C."/>
            <person name="Meier-Kolthoff J."/>
            <person name="Overmars L."/>
            <person name="Richter M."/>
            <person name="Woyke T."/>
            <person name="Sorokin D.Y."/>
            <person name="Muyzer G."/>
        </authorList>
    </citation>
    <scope>NUCLEOTIDE SEQUENCE [LARGE SCALE GENOMIC DNA]</scope>
    <source>
        <strain evidence="12 13">HL17</strain>
    </source>
</reference>
<dbReference type="SUPFAM" id="SSF51735">
    <property type="entry name" value="NAD(P)-binding Rossmann-fold domains"/>
    <property type="match status" value="1"/>
</dbReference>
<dbReference type="Proteomes" id="UP000189177">
    <property type="component" value="Unassembled WGS sequence"/>
</dbReference>
<dbReference type="InterPro" id="IPR005886">
    <property type="entry name" value="UDP_G4E"/>
</dbReference>
<dbReference type="UniPathway" id="UPA00214"/>
<dbReference type="InterPro" id="IPR001509">
    <property type="entry name" value="Epimerase_deHydtase"/>
</dbReference>
<dbReference type="PANTHER" id="PTHR43725:SF53">
    <property type="entry name" value="UDP-ARABINOSE 4-EPIMERASE 1"/>
    <property type="match status" value="1"/>
</dbReference>
<dbReference type="EMBL" id="MUZR01000002">
    <property type="protein sequence ID" value="OOC11414.1"/>
    <property type="molecule type" value="Genomic_DNA"/>
</dbReference>
<evidence type="ECO:0000256" key="3">
    <source>
        <dbReference type="ARBA" id="ARBA00004947"/>
    </source>
</evidence>
<keyword evidence="8 10" id="KW-0413">Isomerase</keyword>
<keyword evidence="9 10" id="KW-0119">Carbohydrate metabolism</keyword>
<evidence type="ECO:0000256" key="2">
    <source>
        <dbReference type="ARBA" id="ARBA00001911"/>
    </source>
</evidence>
<evidence type="ECO:0000256" key="10">
    <source>
        <dbReference type="RuleBase" id="RU366046"/>
    </source>
</evidence>
<dbReference type="RefSeq" id="WP_077243409.1">
    <property type="nucleotide sequence ID" value="NZ_MUZR01000002.1"/>
</dbReference>
<dbReference type="EC" id="5.1.3.2" evidence="5 10"/>
<dbReference type="GO" id="GO:0033499">
    <property type="term" value="P:galactose catabolic process via UDP-galactose, Leloir pathway"/>
    <property type="evidence" value="ECO:0007669"/>
    <property type="project" value="TreeGrafter"/>
</dbReference>
<gene>
    <name evidence="12" type="ORF">B1A74_00105</name>
</gene>
<comment type="caution">
    <text evidence="12">The sequence shown here is derived from an EMBL/GenBank/DDBJ whole genome shotgun (WGS) entry which is preliminary data.</text>
</comment>
<comment type="similarity">
    <text evidence="4 10">Belongs to the NAD(P)-dependent epimerase/dehydratase family.</text>
</comment>
<dbReference type="InterPro" id="IPR036291">
    <property type="entry name" value="NAD(P)-bd_dom_sf"/>
</dbReference>
<organism evidence="12 13">
    <name type="scientific">Thioalkalivibrio halophilus</name>
    <dbReference type="NCBI Taxonomy" id="252474"/>
    <lineage>
        <taxon>Bacteria</taxon>
        <taxon>Pseudomonadati</taxon>
        <taxon>Pseudomonadota</taxon>
        <taxon>Gammaproteobacteria</taxon>
        <taxon>Chromatiales</taxon>
        <taxon>Ectothiorhodospiraceae</taxon>
        <taxon>Thioalkalivibrio</taxon>
    </lineage>
</organism>
<evidence type="ECO:0000313" key="13">
    <source>
        <dbReference type="Proteomes" id="UP000189177"/>
    </source>
</evidence>
<comment type="catalytic activity">
    <reaction evidence="1 10">
        <text>UDP-alpha-D-glucose = UDP-alpha-D-galactose</text>
        <dbReference type="Rhea" id="RHEA:22168"/>
        <dbReference type="ChEBI" id="CHEBI:58885"/>
        <dbReference type="ChEBI" id="CHEBI:66914"/>
        <dbReference type="EC" id="5.1.3.2"/>
    </reaction>
</comment>
<name>A0A1V3A248_9GAMM</name>
<proteinExistence type="inferred from homology"/>
<evidence type="ECO:0000256" key="1">
    <source>
        <dbReference type="ARBA" id="ARBA00000083"/>
    </source>
</evidence>
<comment type="cofactor">
    <cofactor evidence="2 10">
        <name>NAD(+)</name>
        <dbReference type="ChEBI" id="CHEBI:57540"/>
    </cofactor>
</comment>
<accession>A0A1V3A248</accession>
<keyword evidence="7 10" id="KW-0520">NAD</keyword>
<dbReference type="Gene3D" id="3.40.50.720">
    <property type="entry name" value="NAD(P)-binding Rossmann-like Domain"/>
    <property type="match status" value="1"/>
</dbReference>
<feature type="domain" description="NAD-dependent epimerase/dehydratase" evidence="11">
    <location>
        <begin position="4"/>
        <end position="250"/>
    </location>
</feature>
<evidence type="ECO:0000259" key="11">
    <source>
        <dbReference type="Pfam" id="PF01370"/>
    </source>
</evidence>
<dbReference type="OrthoDB" id="9803010at2"/>
<dbReference type="Gene3D" id="3.90.25.10">
    <property type="entry name" value="UDP-galactose 4-epimerase, domain 1"/>
    <property type="match status" value="1"/>
</dbReference>
<evidence type="ECO:0000256" key="4">
    <source>
        <dbReference type="ARBA" id="ARBA00007637"/>
    </source>
</evidence>
<evidence type="ECO:0000256" key="8">
    <source>
        <dbReference type="ARBA" id="ARBA00023235"/>
    </source>
</evidence>
<protein>
    <recommendedName>
        <fullName evidence="6 10">UDP-glucose 4-epimerase</fullName>
        <ecNumber evidence="5 10">5.1.3.2</ecNumber>
    </recommendedName>
</protein>
<evidence type="ECO:0000256" key="6">
    <source>
        <dbReference type="ARBA" id="ARBA00018569"/>
    </source>
</evidence>
<dbReference type="Pfam" id="PF01370">
    <property type="entry name" value="Epimerase"/>
    <property type="match status" value="1"/>
</dbReference>
<dbReference type="PANTHER" id="PTHR43725">
    <property type="entry name" value="UDP-GLUCOSE 4-EPIMERASE"/>
    <property type="match status" value="1"/>
</dbReference>
<dbReference type="GO" id="GO:0003978">
    <property type="term" value="F:UDP-glucose 4-epimerase activity"/>
    <property type="evidence" value="ECO:0007669"/>
    <property type="project" value="UniProtKB-UniRule"/>
</dbReference>